<evidence type="ECO:0000313" key="10">
    <source>
        <dbReference type="Proteomes" id="UP000191680"/>
    </source>
</evidence>
<keyword evidence="5" id="KW-0720">Serine protease</keyword>
<comment type="similarity">
    <text evidence="1">Belongs to the peptidase S66 family.</text>
</comment>
<dbReference type="Pfam" id="PF02016">
    <property type="entry name" value="Peptidase_S66"/>
    <property type="match status" value="1"/>
</dbReference>
<dbReference type="Proteomes" id="UP000191680">
    <property type="component" value="Unassembled WGS sequence"/>
</dbReference>
<evidence type="ECO:0000256" key="3">
    <source>
        <dbReference type="ARBA" id="ARBA00022670"/>
    </source>
</evidence>
<dbReference type="GO" id="GO:0004180">
    <property type="term" value="F:carboxypeptidase activity"/>
    <property type="evidence" value="ECO:0007669"/>
    <property type="project" value="UniProtKB-KW"/>
</dbReference>
<keyword evidence="4" id="KW-0378">Hydrolase</keyword>
<dbReference type="AlphaFoldDB" id="A0A1V6LQC8"/>
<dbReference type="SUPFAM" id="SSF141986">
    <property type="entry name" value="LD-carboxypeptidase A C-terminal domain-like"/>
    <property type="match status" value="1"/>
</dbReference>
<evidence type="ECO:0000313" key="9">
    <source>
        <dbReference type="EMBL" id="OQD42394.1"/>
    </source>
</evidence>
<dbReference type="EMBL" id="MTBC01000007">
    <property type="protein sequence ID" value="OQD42394.1"/>
    <property type="molecule type" value="Genomic_DNA"/>
</dbReference>
<evidence type="ECO:0000256" key="5">
    <source>
        <dbReference type="ARBA" id="ARBA00022825"/>
    </source>
</evidence>
<evidence type="ECO:0000256" key="6">
    <source>
        <dbReference type="PIRSR" id="PIRSR028757-1"/>
    </source>
</evidence>
<name>A0A1V6LQC8_9FLAO</name>
<feature type="active site" description="Charge relay system" evidence="6">
    <location>
        <position position="247"/>
    </location>
</feature>
<dbReference type="InterPro" id="IPR040921">
    <property type="entry name" value="Peptidase_S66C"/>
</dbReference>
<dbReference type="OrthoDB" id="9807329at2"/>
<dbReference type="Gene3D" id="3.40.50.10740">
    <property type="entry name" value="Class I glutamine amidotransferase-like"/>
    <property type="match status" value="1"/>
</dbReference>
<evidence type="ECO:0000256" key="1">
    <source>
        <dbReference type="ARBA" id="ARBA00010233"/>
    </source>
</evidence>
<evidence type="ECO:0000259" key="7">
    <source>
        <dbReference type="Pfam" id="PF02016"/>
    </source>
</evidence>
<evidence type="ECO:0000259" key="8">
    <source>
        <dbReference type="Pfam" id="PF17676"/>
    </source>
</evidence>
<keyword evidence="10" id="KW-1185">Reference proteome</keyword>
<feature type="domain" description="LD-carboxypeptidase N-terminal" evidence="7">
    <location>
        <begin position="45"/>
        <end position="161"/>
    </location>
</feature>
<dbReference type="InterPro" id="IPR027478">
    <property type="entry name" value="LdcA_N"/>
</dbReference>
<dbReference type="PROSITE" id="PS51318">
    <property type="entry name" value="TAT"/>
    <property type="match status" value="1"/>
</dbReference>
<protein>
    <submittedName>
        <fullName evidence="9">LD-carboxypeptidase</fullName>
    </submittedName>
</protein>
<sequence>MKNRRVFLKQTAIAAAATILPNTGFSQNTEIKTLKAKRLKKGDTIGIIAPGYGLSKDTLESVFKTVRSMGFVPYYTNRLYKNHGYFSNTDKERAADLNEMFANPKVDGILCARGGYGCTRILQFMDFDAIKNNPKVFIGFSDVTALLNPIYQQTGLVGFHGPVGTTLNNTFSQKWLKKLVMKNKTPFKLRNTTSKLAKENINPEFEQYCIYPGKAGGVLVGGSLTLITALLGTPYEIDFTNKLIFIEEIEEAPYRIDRMLTQLLGSTTFSNAAGIILGIFKGCDRPKDKTNFTLKEVLIDRLSPLKIPVAYGFSFGHISQNLTIPTGIKASFNAEKISLALQENTVI</sequence>
<dbReference type="SUPFAM" id="SSF52317">
    <property type="entry name" value="Class I glutamine amidotransferase-like"/>
    <property type="match status" value="1"/>
</dbReference>
<evidence type="ECO:0000256" key="4">
    <source>
        <dbReference type="ARBA" id="ARBA00022801"/>
    </source>
</evidence>
<feature type="active site" description="Nucleophile" evidence="6">
    <location>
        <position position="141"/>
    </location>
</feature>
<dbReference type="GO" id="GO:0008236">
    <property type="term" value="F:serine-type peptidase activity"/>
    <property type="evidence" value="ECO:0007669"/>
    <property type="project" value="UniProtKB-KW"/>
</dbReference>
<dbReference type="GO" id="GO:0006508">
    <property type="term" value="P:proteolysis"/>
    <property type="evidence" value="ECO:0007669"/>
    <property type="project" value="UniProtKB-KW"/>
</dbReference>
<reference evidence="9 10" key="1">
    <citation type="submission" date="2016-12" db="EMBL/GenBank/DDBJ databases">
        <authorList>
            <person name="Song W.-J."/>
            <person name="Kurnit D.M."/>
        </authorList>
    </citation>
    <scope>NUCLEOTIDE SEQUENCE [LARGE SCALE GENOMIC DNA]</scope>
    <source>
        <strain evidence="9 10">HSG9</strain>
    </source>
</reference>
<organism evidence="9 10">
    <name type="scientific">Croceivirga radicis</name>
    <dbReference type="NCBI Taxonomy" id="1929488"/>
    <lineage>
        <taxon>Bacteria</taxon>
        <taxon>Pseudomonadati</taxon>
        <taxon>Bacteroidota</taxon>
        <taxon>Flavobacteriia</taxon>
        <taxon>Flavobacteriales</taxon>
        <taxon>Flavobacteriaceae</taxon>
        <taxon>Croceivirga</taxon>
    </lineage>
</organism>
<keyword evidence="2 9" id="KW-0121">Carboxypeptidase</keyword>
<evidence type="ECO:0000256" key="2">
    <source>
        <dbReference type="ARBA" id="ARBA00022645"/>
    </source>
</evidence>
<dbReference type="RefSeq" id="WP_080319392.1">
    <property type="nucleotide sequence ID" value="NZ_MTBC01000007.1"/>
</dbReference>
<dbReference type="Gene3D" id="3.50.30.60">
    <property type="entry name" value="LD-carboxypeptidase A C-terminal domain-like"/>
    <property type="match status" value="1"/>
</dbReference>
<feature type="domain" description="LD-carboxypeptidase C-terminal" evidence="8">
    <location>
        <begin position="217"/>
        <end position="331"/>
    </location>
</feature>
<dbReference type="InterPro" id="IPR040449">
    <property type="entry name" value="Peptidase_S66_N"/>
</dbReference>
<dbReference type="InterPro" id="IPR003507">
    <property type="entry name" value="S66_fam"/>
</dbReference>
<feature type="active site" description="Charge relay system" evidence="6">
    <location>
        <position position="317"/>
    </location>
</feature>
<dbReference type="InterPro" id="IPR027461">
    <property type="entry name" value="Carboxypeptidase_A_C_sf"/>
</dbReference>
<keyword evidence="3" id="KW-0645">Protease</keyword>
<dbReference type="InterPro" id="IPR006311">
    <property type="entry name" value="TAT_signal"/>
</dbReference>
<dbReference type="InterPro" id="IPR029062">
    <property type="entry name" value="Class_I_gatase-like"/>
</dbReference>
<dbReference type="PIRSF" id="PIRSF028757">
    <property type="entry name" value="LD-carboxypeptidase"/>
    <property type="match status" value="1"/>
</dbReference>
<dbReference type="PANTHER" id="PTHR30237:SF2">
    <property type="entry name" value="MUREIN TETRAPEPTIDE CARBOXYPEPTIDASE"/>
    <property type="match status" value="1"/>
</dbReference>
<comment type="caution">
    <text evidence="9">The sequence shown here is derived from an EMBL/GenBank/DDBJ whole genome shotgun (WGS) entry which is preliminary data.</text>
</comment>
<accession>A0A1V6LQC8</accession>
<dbReference type="Pfam" id="PF17676">
    <property type="entry name" value="Peptidase_S66C"/>
    <property type="match status" value="1"/>
</dbReference>
<dbReference type="CDD" id="cd07025">
    <property type="entry name" value="Peptidase_S66"/>
    <property type="match status" value="1"/>
</dbReference>
<proteinExistence type="inferred from homology"/>
<dbReference type="PANTHER" id="PTHR30237">
    <property type="entry name" value="MURAMOYLTETRAPEPTIDE CARBOXYPEPTIDASE"/>
    <property type="match status" value="1"/>
</dbReference>
<gene>
    <name evidence="9" type="ORF">BUL40_11560</name>
</gene>